<evidence type="ECO:0000256" key="8">
    <source>
        <dbReference type="ARBA" id="ARBA00023170"/>
    </source>
</evidence>
<name>A0AAN6G773_9BASI</name>
<dbReference type="InterPro" id="IPR001499">
    <property type="entry name" value="GPCR_STE3"/>
</dbReference>
<gene>
    <name evidence="11" type="primary">STE3</name>
    <name evidence="11" type="ORF">OC842_005848</name>
</gene>
<keyword evidence="4 10" id="KW-0812">Transmembrane</keyword>
<evidence type="ECO:0000256" key="4">
    <source>
        <dbReference type="ARBA" id="ARBA00022692"/>
    </source>
</evidence>
<keyword evidence="3" id="KW-0589">Pheromone response</keyword>
<organism evidence="11 12">
    <name type="scientific">Tilletia horrida</name>
    <dbReference type="NCBI Taxonomy" id="155126"/>
    <lineage>
        <taxon>Eukaryota</taxon>
        <taxon>Fungi</taxon>
        <taxon>Dikarya</taxon>
        <taxon>Basidiomycota</taxon>
        <taxon>Ustilaginomycotina</taxon>
        <taxon>Exobasidiomycetes</taxon>
        <taxon>Tilletiales</taxon>
        <taxon>Tilletiaceae</taxon>
        <taxon>Tilletia</taxon>
    </lineage>
</organism>
<dbReference type="AlphaFoldDB" id="A0AAN6G773"/>
<dbReference type="Proteomes" id="UP001176521">
    <property type="component" value="Unassembled WGS sequence"/>
</dbReference>
<keyword evidence="5 10" id="KW-1133">Transmembrane helix</keyword>
<feature type="transmembrane region" description="Helical" evidence="10">
    <location>
        <begin position="6"/>
        <end position="25"/>
    </location>
</feature>
<evidence type="ECO:0000256" key="10">
    <source>
        <dbReference type="SAM" id="Phobius"/>
    </source>
</evidence>
<keyword evidence="12" id="KW-1185">Reference proteome</keyword>
<evidence type="ECO:0000256" key="3">
    <source>
        <dbReference type="ARBA" id="ARBA00022507"/>
    </source>
</evidence>
<feature type="transmembrane region" description="Helical" evidence="10">
    <location>
        <begin position="32"/>
        <end position="51"/>
    </location>
</feature>
<sequence>MVAHAFTPFAGVGLILLLAVLPWHLRAKNTAVILLTFWLGIDLLVLFVNSIVWWDNVDIKAKVWCDISTKIVYSGQIGPVCCCLCVLRRLESIASTRVVRSTPRDARRHLIFDLCIGFGVPIIFTALHIVNQGHRFDVVQGMGCLPTVYYTPVAVALNLVPPLLVSLIAVIYGLLALRWFVIRRQQFNAILQASCSHIDRSRYLRLMAMAGTEACVSFPINLATFISKFQYTHKLQPWISWEDTHYDFGAIGQITPQYFQATEDRQRYWRTLELGRWGIVVGTFMLFAFFGTTKEAFAAYTYLPRLLAKKAKVAKIRFQRQPPASPPVIATIHTAWQIDSSPDSEKQNLSSVEVGEIKSTISNQEKVYD</sequence>
<evidence type="ECO:0000256" key="2">
    <source>
        <dbReference type="ARBA" id="ARBA00011085"/>
    </source>
</evidence>
<feature type="transmembrane region" description="Helical" evidence="10">
    <location>
        <begin position="110"/>
        <end position="130"/>
    </location>
</feature>
<dbReference type="InterPro" id="IPR001546">
    <property type="entry name" value="GPCR_Pheromne_A_rcpt"/>
</dbReference>
<keyword evidence="6" id="KW-0297">G-protein coupled receptor</keyword>
<feature type="transmembrane region" description="Helical" evidence="10">
    <location>
        <begin position="277"/>
        <end position="303"/>
    </location>
</feature>
<dbReference type="PRINTS" id="PR00900">
    <property type="entry name" value="PHEROMONEAR"/>
</dbReference>
<evidence type="ECO:0000313" key="12">
    <source>
        <dbReference type="Proteomes" id="UP001176521"/>
    </source>
</evidence>
<keyword evidence="8 11" id="KW-0675">Receptor</keyword>
<comment type="subcellular location">
    <subcellularLocation>
        <location evidence="1">Membrane</location>
        <topology evidence="1">Multi-pass membrane protein</topology>
    </subcellularLocation>
</comment>
<protein>
    <submittedName>
        <fullName evidence="11">A-factor receptor</fullName>
    </submittedName>
</protein>
<comment type="caution">
    <text evidence="11">The sequence shown here is derived from an EMBL/GenBank/DDBJ whole genome shotgun (WGS) entry which is preliminary data.</text>
</comment>
<dbReference type="PANTHER" id="PTHR28097">
    <property type="entry name" value="PHEROMONE A FACTOR RECEPTOR"/>
    <property type="match status" value="1"/>
</dbReference>
<proteinExistence type="inferred from homology"/>
<evidence type="ECO:0000256" key="7">
    <source>
        <dbReference type="ARBA" id="ARBA00023136"/>
    </source>
</evidence>
<comment type="similarity">
    <text evidence="2">Belongs to the G-protein coupled receptor 4 family.</text>
</comment>
<evidence type="ECO:0000256" key="6">
    <source>
        <dbReference type="ARBA" id="ARBA00023040"/>
    </source>
</evidence>
<dbReference type="EMBL" id="JAPDMQ010000454">
    <property type="protein sequence ID" value="KAK0524369.1"/>
    <property type="molecule type" value="Genomic_DNA"/>
</dbReference>
<feature type="transmembrane region" description="Helical" evidence="10">
    <location>
        <begin position="159"/>
        <end position="182"/>
    </location>
</feature>
<evidence type="ECO:0000256" key="5">
    <source>
        <dbReference type="ARBA" id="ARBA00022989"/>
    </source>
</evidence>
<dbReference type="GO" id="GO:0004933">
    <property type="term" value="F:mating-type a-factor pheromone receptor activity"/>
    <property type="evidence" value="ECO:0007669"/>
    <property type="project" value="InterPro"/>
</dbReference>
<reference evidence="11" key="1">
    <citation type="journal article" date="2023" name="PhytoFront">
        <title>Draft Genome Resources of Seven Strains of Tilletia horrida, Causal Agent of Kernel Smut of Rice.</title>
        <authorList>
            <person name="Khanal S."/>
            <person name="Antony Babu S."/>
            <person name="Zhou X.G."/>
        </authorList>
    </citation>
    <scope>NUCLEOTIDE SEQUENCE</scope>
    <source>
        <strain evidence="11">TX3</strain>
    </source>
</reference>
<dbReference type="GO" id="GO:0000750">
    <property type="term" value="P:pheromone-dependent signal transduction involved in conjugation with cellular fusion"/>
    <property type="evidence" value="ECO:0007669"/>
    <property type="project" value="TreeGrafter"/>
</dbReference>
<dbReference type="PRINTS" id="PR00899">
    <property type="entry name" value="GPCRSTE3"/>
</dbReference>
<keyword evidence="7 10" id="KW-0472">Membrane</keyword>
<dbReference type="Pfam" id="PF02076">
    <property type="entry name" value="STE3"/>
    <property type="match status" value="1"/>
</dbReference>
<accession>A0AAN6G773</accession>
<evidence type="ECO:0000256" key="9">
    <source>
        <dbReference type="ARBA" id="ARBA00023224"/>
    </source>
</evidence>
<dbReference type="GO" id="GO:0005886">
    <property type="term" value="C:plasma membrane"/>
    <property type="evidence" value="ECO:0007669"/>
    <property type="project" value="TreeGrafter"/>
</dbReference>
<evidence type="ECO:0000313" key="11">
    <source>
        <dbReference type="EMBL" id="KAK0524369.1"/>
    </source>
</evidence>
<dbReference type="PANTHER" id="PTHR28097:SF1">
    <property type="entry name" value="PHEROMONE A FACTOR RECEPTOR"/>
    <property type="match status" value="1"/>
</dbReference>
<dbReference type="CDD" id="cd14966">
    <property type="entry name" value="7tmD_STE3"/>
    <property type="match status" value="1"/>
</dbReference>
<evidence type="ECO:0000256" key="1">
    <source>
        <dbReference type="ARBA" id="ARBA00004141"/>
    </source>
</evidence>
<keyword evidence="9" id="KW-0807">Transducer</keyword>